<feature type="coiled-coil region" evidence="10">
    <location>
        <begin position="230"/>
        <end position="267"/>
    </location>
</feature>
<accession>A0A1G7E2E1</accession>
<keyword evidence="7 14" id="KW-0418">Kinase</keyword>
<dbReference type="SMART" id="SM00304">
    <property type="entry name" value="HAMP"/>
    <property type="match status" value="1"/>
</dbReference>
<evidence type="ECO:0000256" key="7">
    <source>
        <dbReference type="ARBA" id="ARBA00022777"/>
    </source>
</evidence>
<dbReference type="OrthoDB" id="9808844at2"/>
<dbReference type="EMBL" id="FNAQ01000017">
    <property type="protein sequence ID" value="SDE57656.1"/>
    <property type="molecule type" value="Genomic_DNA"/>
</dbReference>
<evidence type="ECO:0000259" key="12">
    <source>
        <dbReference type="PROSITE" id="PS50109"/>
    </source>
</evidence>
<keyword evidence="11" id="KW-0472">Membrane</keyword>
<dbReference type="CDD" id="cd06225">
    <property type="entry name" value="HAMP"/>
    <property type="match status" value="1"/>
</dbReference>
<gene>
    <name evidence="14" type="ORF">SAMN05661003_11717</name>
</gene>
<dbReference type="InterPro" id="IPR005467">
    <property type="entry name" value="His_kinase_dom"/>
</dbReference>
<evidence type="ECO:0000256" key="8">
    <source>
        <dbReference type="ARBA" id="ARBA00022840"/>
    </source>
</evidence>
<keyword evidence="11" id="KW-1133">Transmembrane helix</keyword>
<dbReference type="STRING" id="57664.SAMN05661003_11717"/>
<evidence type="ECO:0000313" key="14">
    <source>
        <dbReference type="EMBL" id="SDE57656.1"/>
    </source>
</evidence>
<keyword evidence="15" id="KW-1185">Reference proteome</keyword>
<keyword evidence="6" id="KW-0547">Nucleotide-binding</keyword>
<dbReference type="PROSITE" id="PS50885">
    <property type="entry name" value="HAMP"/>
    <property type="match status" value="1"/>
</dbReference>
<dbReference type="Proteomes" id="UP000243205">
    <property type="component" value="Unassembled WGS sequence"/>
</dbReference>
<dbReference type="InterPro" id="IPR004358">
    <property type="entry name" value="Sig_transdc_His_kin-like_C"/>
</dbReference>
<dbReference type="InterPro" id="IPR036097">
    <property type="entry name" value="HisK_dim/P_sf"/>
</dbReference>
<dbReference type="SMART" id="SM00388">
    <property type="entry name" value="HisKA"/>
    <property type="match status" value="1"/>
</dbReference>
<keyword evidence="11" id="KW-0812">Transmembrane</keyword>
<dbReference type="SUPFAM" id="SSF55874">
    <property type="entry name" value="ATPase domain of HSP90 chaperone/DNA topoisomerase II/histidine kinase"/>
    <property type="match status" value="1"/>
</dbReference>
<proteinExistence type="predicted"/>
<comment type="subcellular location">
    <subcellularLocation>
        <location evidence="2">Membrane</location>
    </subcellularLocation>
</comment>
<dbReference type="PRINTS" id="PR00344">
    <property type="entry name" value="BCTRLSENSOR"/>
</dbReference>
<evidence type="ECO:0000256" key="9">
    <source>
        <dbReference type="ARBA" id="ARBA00023012"/>
    </source>
</evidence>
<dbReference type="GO" id="GO:0000155">
    <property type="term" value="F:phosphorelay sensor kinase activity"/>
    <property type="evidence" value="ECO:0007669"/>
    <property type="project" value="InterPro"/>
</dbReference>
<dbReference type="InterPro" id="IPR003660">
    <property type="entry name" value="HAMP_dom"/>
</dbReference>
<keyword evidence="9" id="KW-0902">Two-component regulatory system</keyword>
<dbReference type="CDD" id="cd00075">
    <property type="entry name" value="HATPase"/>
    <property type="match status" value="1"/>
</dbReference>
<reference evidence="15" key="1">
    <citation type="submission" date="2016-10" db="EMBL/GenBank/DDBJ databases">
        <authorList>
            <person name="Varghese N."/>
            <person name="Submissions S."/>
        </authorList>
    </citation>
    <scope>NUCLEOTIDE SEQUENCE [LARGE SCALE GENOMIC DNA]</scope>
    <source>
        <strain evidence="15">DSM 8987</strain>
    </source>
</reference>
<dbReference type="EC" id="2.7.13.3" evidence="3"/>
<evidence type="ECO:0000313" key="15">
    <source>
        <dbReference type="Proteomes" id="UP000243205"/>
    </source>
</evidence>
<evidence type="ECO:0000256" key="6">
    <source>
        <dbReference type="ARBA" id="ARBA00022741"/>
    </source>
</evidence>
<evidence type="ECO:0000256" key="11">
    <source>
        <dbReference type="SAM" id="Phobius"/>
    </source>
</evidence>
<evidence type="ECO:0000256" key="10">
    <source>
        <dbReference type="SAM" id="Coils"/>
    </source>
</evidence>
<dbReference type="Pfam" id="PF02518">
    <property type="entry name" value="HATPase_c"/>
    <property type="match status" value="1"/>
</dbReference>
<dbReference type="Pfam" id="PF00512">
    <property type="entry name" value="HisKA"/>
    <property type="match status" value="1"/>
</dbReference>
<evidence type="ECO:0000259" key="13">
    <source>
        <dbReference type="PROSITE" id="PS50885"/>
    </source>
</evidence>
<comment type="catalytic activity">
    <reaction evidence="1">
        <text>ATP + protein L-histidine = ADP + protein N-phospho-L-histidine.</text>
        <dbReference type="EC" id="2.7.13.3"/>
    </reaction>
</comment>
<dbReference type="GO" id="GO:0016020">
    <property type="term" value="C:membrane"/>
    <property type="evidence" value="ECO:0007669"/>
    <property type="project" value="UniProtKB-SubCell"/>
</dbReference>
<evidence type="ECO:0000256" key="1">
    <source>
        <dbReference type="ARBA" id="ARBA00000085"/>
    </source>
</evidence>
<dbReference type="Gene3D" id="3.30.565.10">
    <property type="entry name" value="Histidine kinase-like ATPase, C-terminal domain"/>
    <property type="match status" value="1"/>
</dbReference>
<dbReference type="Pfam" id="PF00672">
    <property type="entry name" value="HAMP"/>
    <property type="match status" value="1"/>
</dbReference>
<feature type="domain" description="HAMP" evidence="13">
    <location>
        <begin position="186"/>
        <end position="238"/>
    </location>
</feature>
<evidence type="ECO:0000256" key="5">
    <source>
        <dbReference type="ARBA" id="ARBA00022679"/>
    </source>
</evidence>
<keyword evidence="4" id="KW-0597">Phosphoprotein</keyword>
<dbReference type="SMART" id="SM00387">
    <property type="entry name" value="HATPase_c"/>
    <property type="match status" value="1"/>
</dbReference>
<dbReference type="InterPro" id="IPR003594">
    <property type="entry name" value="HATPase_dom"/>
</dbReference>
<keyword evidence="8" id="KW-0067">ATP-binding</keyword>
<evidence type="ECO:0000256" key="2">
    <source>
        <dbReference type="ARBA" id="ARBA00004370"/>
    </source>
</evidence>
<protein>
    <recommendedName>
        <fullName evidence="3">histidine kinase</fullName>
        <ecNumber evidence="3">2.7.13.3</ecNumber>
    </recommendedName>
</protein>
<dbReference type="GO" id="GO:0005524">
    <property type="term" value="F:ATP binding"/>
    <property type="evidence" value="ECO:0007669"/>
    <property type="project" value="UniProtKB-KW"/>
</dbReference>
<feature type="transmembrane region" description="Helical" evidence="11">
    <location>
        <begin position="13"/>
        <end position="33"/>
    </location>
</feature>
<evidence type="ECO:0000256" key="4">
    <source>
        <dbReference type="ARBA" id="ARBA00022553"/>
    </source>
</evidence>
<dbReference type="PANTHER" id="PTHR43065">
    <property type="entry name" value="SENSOR HISTIDINE KINASE"/>
    <property type="match status" value="1"/>
</dbReference>
<keyword evidence="5" id="KW-0808">Transferase</keyword>
<dbReference type="InterPro" id="IPR036890">
    <property type="entry name" value="HATPase_C_sf"/>
</dbReference>
<dbReference type="PROSITE" id="PS50109">
    <property type="entry name" value="HIS_KIN"/>
    <property type="match status" value="1"/>
</dbReference>
<dbReference type="InterPro" id="IPR003661">
    <property type="entry name" value="HisK_dim/P_dom"/>
</dbReference>
<feature type="domain" description="Histidine kinase" evidence="12">
    <location>
        <begin position="276"/>
        <end position="497"/>
    </location>
</feature>
<dbReference type="AlphaFoldDB" id="A0A1G7E2E1"/>
<keyword evidence="10" id="KW-0175">Coiled coil</keyword>
<dbReference type="Gene3D" id="6.10.340.10">
    <property type="match status" value="1"/>
</dbReference>
<sequence>MKARRVSGLRSEIVLGASLLAGAALLFSALLLLRLHEQDRLSAELQRRLEQAQCCAQALAAVPAQHQPAVLTSLQRQLHNSRLRLGDGNGASVSDRLLRQALLQQQPVIDLRFPPLWSLAAATSAGTTLQLAVPLTSQAAPRQALWLQFDLQPLRQATLAQLSLALKLCLAYGLVLVLAAVLILQRAVIRPVEQLRQRTHTLAGGDFTSRAPVDGPREIRQLGESFNQMAAALQQAISRQQQQLDQLQQQNTELRATRQQLDQSARLSSVGRLASGMAHEIGNPLSAILGYLDLLRRKATDPAQQDLLQRSEQEARRIDRLIRDLLDYASQARAQATDGQSPQQHRHSGASCDPLAVIQASLHLLQQQGALKQRQLELTLPANLPAVAMAGHKLQQVLINLLLNARDATSCEGQIQLGACSHPQSVEIWLRDNGCGMDEAQRQAAFDPFYSGKAEGQGRGLGLFVCHQLLHECGGDILLSSVAGQGSCFTLRLPQAPPAGGDA</sequence>
<name>A0A1G7E2E1_9BACT</name>
<dbReference type="SUPFAM" id="SSF158472">
    <property type="entry name" value="HAMP domain-like"/>
    <property type="match status" value="1"/>
</dbReference>
<dbReference type="CDD" id="cd00082">
    <property type="entry name" value="HisKA"/>
    <property type="match status" value="1"/>
</dbReference>
<evidence type="ECO:0000256" key="3">
    <source>
        <dbReference type="ARBA" id="ARBA00012438"/>
    </source>
</evidence>
<dbReference type="RefSeq" id="WP_092079976.1">
    <property type="nucleotide sequence ID" value="NZ_FNAQ01000017.1"/>
</dbReference>
<dbReference type="PANTHER" id="PTHR43065:SF10">
    <property type="entry name" value="PEROXIDE STRESS-ACTIVATED HISTIDINE KINASE MAK3"/>
    <property type="match status" value="1"/>
</dbReference>
<organism evidence="14 15">
    <name type="scientific">Desulfuromonas thiophila</name>
    <dbReference type="NCBI Taxonomy" id="57664"/>
    <lineage>
        <taxon>Bacteria</taxon>
        <taxon>Pseudomonadati</taxon>
        <taxon>Thermodesulfobacteriota</taxon>
        <taxon>Desulfuromonadia</taxon>
        <taxon>Desulfuromonadales</taxon>
        <taxon>Desulfuromonadaceae</taxon>
        <taxon>Desulfuromonas</taxon>
    </lineage>
</organism>
<dbReference type="Gene3D" id="1.10.287.130">
    <property type="match status" value="1"/>
</dbReference>
<dbReference type="SUPFAM" id="SSF47384">
    <property type="entry name" value="Homodimeric domain of signal transducing histidine kinase"/>
    <property type="match status" value="1"/>
</dbReference>